<evidence type="ECO:0000313" key="1">
    <source>
        <dbReference type="EMBL" id="TFK65684.1"/>
    </source>
</evidence>
<dbReference type="EMBL" id="ML208429">
    <property type="protein sequence ID" value="TFK65684.1"/>
    <property type="molecule type" value="Genomic_DNA"/>
</dbReference>
<proteinExistence type="predicted"/>
<sequence length="610" mass="70200">MHSKEDKQRPYKIYAPFRVILPESTQLDQDSRTLKLLQIVEAREMTLVQVDQIARNPLDRKHPTIDLEALEEKRNKHLIPSPEDATILQNVVQECEEDIEALHAKIASTMTSIADLCRELSQTTAQLAQKCAHRDVCRTILSSVQRVPDDVLELIFLASLDPPHPPDTRRAPLQLTTVCRRWRTIACSMQTLWSTLYISEDRPFSLDLAKLWISRSSRLSLILRVHRDNPTHSQVGELIAYLRASSVQLDALDLCAGLDSKRQLLSLLEFARAEEVVLPLYWPGSSDLTLPQTVKRLYLYYTPRSWFTTPPSRTLTVLYISYAMHWEMLHFVIRHCQDLQHLCVSVASWGNRPHYYQDNRYGVSSTNPTLVYLGLINEGTDADVDILGGLSFPSLRVLEYSAHMEEIPDIPTWLMSHTVLHTIRRLTLQYQSHLSEETLYSLLRPAAMLEELCLSCGDIETHQTALQVLSNIPSSDSDTLRRLKRLNIFCQLSTSELPLIKSQVEHLAQRWAHFPVHTNMHVLTHFNLIHWHNEEAIAVSTPWIQLRDAIQGVSPDLIVQISRYSSLGVLSQFPMGFELVRPPWSDWREFEVLTREDTWVTKPRPIYHVS</sequence>
<protein>
    <submittedName>
        <fullName evidence="1">Uncharacterized protein</fullName>
    </submittedName>
</protein>
<dbReference type="Proteomes" id="UP000308600">
    <property type="component" value="Unassembled WGS sequence"/>
</dbReference>
<evidence type="ECO:0000313" key="2">
    <source>
        <dbReference type="Proteomes" id="UP000308600"/>
    </source>
</evidence>
<gene>
    <name evidence="1" type="ORF">BDN72DRAFT_900517</name>
</gene>
<reference evidence="1 2" key="1">
    <citation type="journal article" date="2019" name="Nat. Ecol. Evol.">
        <title>Megaphylogeny resolves global patterns of mushroom evolution.</title>
        <authorList>
            <person name="Varga T."/>
            <person name="Krizsan K."/>
            <person name="Foldi C."/>
            <person name="Dima B."/>
            <person name="Sanchez-Garcia M."/>
            <person name="Sanchez-Ramirez S."/>
            <person name="Szollosi G.J."/>
            <person name="Szarkandi J.G."/>
            <person name="Papp V."/>
            <person name="Albert L."/>
            <person name="Andreopoulos W."/>
            <person name="Angelini C."/>
            <person name="Antonin V."/>
            <person name="Barry K.W."/>
            <person name="Bougher N.L."/>
            <person name="Buchanan P."/>
            <person name="Buyck B."/>
            <person name="Bense V."/>
            <person name="Catcheside P."/>
            <person name="Chovatia M."/>
            <person name="Cooper J."/>
            <person name="Damon W."/>
            <person name="Desjardin D."/>
            <person name="Finy P."/>
            <person name="Geml J."/>
            <person name="Haridas S."/>
            <person name="Hughes K."/>
            <person name="Justo A."/>
            <person name="Karasinski D."/>
            <person name="Kautmanova I."/>
            <person name="Kiss B."/>
            <person name="Kocsube S."/>
            <person name="Kotiranta H."/>
            <person name="LaButti K.M."/>
            <person name="Lechner B.E."/>
            <person name="Liimatainen K."/>
            <person name="Lipzen A."/>
            <person name="Lukacs Z."/>
            <person name="Mihaltcheva S."/>
            <person name="Morgado L.N."/>
            <person name="Niskanen T."/>
            <person name="Noordeloos M.E."/>
            <person name="Ohm R.A."/>
            <person name="Ortiz-Santana B."/>
            <person name="Ovrebo C."/>
            <person name="Racz N."/>
            <person name="Riley R."/>
            <person name="Savchenko A."/>
            <person name="Shiryaev A."/>
            <person name="Soop K."/>
            <person name="Spirin V."/>
            <person name="Szebenyi C."/>
            <person name="Tomsovsky M."/>
            <person name="Tulloss R.E."/>
            <person name="Uehling J."/>
            <person name="Grigoriev I.V."/>
            <person name="Vagvolgyi C."/>
            <person name="Papp T."/>
            <person name="Martin F.M."/>
            <person name="Miettinen O."/>
            <person name="Hibbett D.S."/>
            <person name="Nagy L.G."/>
        </authorList>
    </citation>
    <scope>NUCLEOTIDE SEQUENCE [LARGE SCALE GENOMIC DNA]</scope>
    <source>
        <strain evidence="1 2">NL-1719</strain>
    </source>
</reference>
<name>A0ACD3AJZ4_9AGAR</name>
<organism evidence="1 2">
    <name type="scientific">Pluteus cervinus</name>
    <dbReference type="NCBI Taxonomy" id="181527"/>
    <lineage>
        <taxon>Eukaryota</taxon>
        <taxon>Fungi</taxon>
        <taxon>Dikarya</taxon>
        <taxon>Basidiomycota</taxon>
        <taxon>Agaricomycotina</taxon>
        <taxon>Agaricomycetes</taxon>
        <taxon>Agaricomycetidae</taxon>
        <taxon>Agaricales</taxon>
        <taxon>Pluteineae</taxon>
        <taxon>Pluteaceae</taxon>
        <taxon>Pluteus</taxon>
    </lineage>
</organism>
<keyword evidence="2" id="KW-1185">Reference proteome</keyword>
<accession>A0ACD3AJZ4</accession>